<feature type="domain" description="Retrotransposon gag" evidence="2">
    <location>
        <begin position="177"/>
        <end position="268"/>
    </location>
</feature>
<feature type="compositionally biased region" description="Basic and acidic residues" evidence="1">
    <location>
        <begin position="101"/>
        <end position="110"/>
    </location>
</feature>
<evidence type="ECO:0000313" key="4">
    <source>
        <dbReference type="Proteomes" id="UP000650533"/>
    </source>
</evidence>
<accession>A0A8H8P1R5</accession>
<organism evidence="3 4">
    <name type="scientific">Rhizoctonia solani</name>
    <dbReference type="NCBI Taxonomy" id="456999"/>
    <lineage>
        <taxon>Eukaryota</taxon>
        <taxon>Fungi</taxon>
        <taxon>Dikarya</taxon>
        <taxon>Basidiomycota</taxon>
        <taxon>Agaricomycotina</taxon>
        <taxon>Agaricomycetes</taxon>
        <taxon>Cantharellales</taxon>
        <taxon>Ceratobasidiaceae</taxon>
        <taxon>Rhizoctonia</taxon>
    </lineage>
</organism>
<feature type="region of interest" description="Disordered" evidence="1">
    <location>
        <begin position="90"/>
        <end position="117"/>
    </location>
</feature>
<sequence>MEPEPTLRILLNAINTSPSKLGPYRTKLSLKARLSSNSLLDKDQGQAKLGPAAGPSTPPDQQGGQANTPKTVRSWRQGLGDPFQAIRSTVGYNSEEEEEPRQEIKKEPCRASRGLSSLTPFDEAMGTKHLKMELPDPYKGNTRGCKATQWLDHMLLWVALHQHQFDKEEQMIVWILYCMEDKAANWTLPLINNIIKGKGSTPKTIKTLGLQFKEAFADPDTKRAMACKIAILVQTTSTAEYVTKFQNLIAELDWNKEVYIAQLTRGLHWKVKELLSTKDNIPEEYKAIFAAAIKIDNMHCKNEENCPKKVHKALVTATTSTTTTHRVCLSKDPNYITLEEQDCYCAAGLCVKCG</sequence>
<dbReference type="InterPro" id="IPR005162">
    <property type="entry name" value="Retrotrans_gag_dom"/>
</dbReference>
<dbReference type="Pfam" id="PF03732">
    <property type="entry name" value="Retrotrans_gag"/>
    <property type="match status" value="1"/>
</dbReference>
<name>A0A8H8P1R5_9AGAM</name>
<protein>
    <submittedName>
        <fullName evidence="3">Retrotransposon-derived protein PEG10</fullName>
    </submittedName>
</protein>
<reference evidence="3" key="1">
    <citation type="submission" date="2020-05" db="EMBL/GenBank/DDBJ databases">
        <title>Evolutionary and genomic comparisons of hybrid uninucleate and nonhybrid Rhizoctonia fungi.</title>
        <authorList>
            <person name="Li C."/>
            <person name="Chen X."/>
        </authorList>
    </citation>
    <scope>NUCLEOTIDE SEQUENCE</scope>
    <source>
        <strain evidence="3">AG-1 IA</strain>
    </source>
</reference>
<dbReference type="RefSeq" id="XP_043183190.1">
    <property type="nucleotide sequence ID" value="XM_043327805.1"/>
</dbReference>
<proteinExistence type="predicted"/>
<feature type="region of interest" description="Disordered" evidence="1">
    <location>
        <begin position="35"/>
        <end position="71"/>
    </location>
</feature>
<evidence type="ECO:0000259" key="2">
    <source>
        <dbReference type="Pfam" id="PF03732"/>
    </source>
</evidence>
<evidence type="ECO:0000256" key="1">
    <source>
        <dbReference type="SAM" id="MobiDB-lite"/>
    </source>
</evidence>
<dbReference type="Proteomes" id="UP000650533">
    <property type="component" value="Chromosome 9"/>
</dbReference>
<dbReference type="EMBL" id="CP059666">
    <property type="protein sequence ID" value="QRW22953.1"/>
    <property type="molecule type" value="Genomic_DNA"/>
</dbReference>
<feature type="compositionally biased region" description="Polar residues" evidence="1">
    <location>
        <begin position="59"/>
        <end position="71"/>
    </location>
</feature>
<dbReference type="KEGG" id="rsx:RhiXN_07989"/>
<gene>
    <name evidence="3" type="ORF">RhiXN_07989</name>
</gene>
<dbReference type="AlphaFoldDB" id="A0A8H8P1R5"/>
<evidence type="ECO:0000313" key="3">
    <source>
        <dbReference type="EMBL" id="QRW22953.1"/>
    </source>
</evidence>
<dbReference type="GeneID" id="67030268"/>